<dbReference type="InterPro" id="IPR000808">
    <property type="entry name" value="Mrp-like_CS"/>
</dbReference>
<keyword evidence="5" id="KW-0411">Iron-sulfur</keyword>
<dbReference type="SUPFAM" id="SSF52540">
    <property type="entry name" value="P-loop containing nucleoside triphosphate hydrolases"/>
    <property type="match status" value="1"/>
</dbReference>
<name>A0A7G9Z2I0_9EURY</name>
<evidence type="ECO:0000256" key="2">
    <source>
        <dbReference type="ARBA" id="ARBA00022741"/>
    </source>
</evidence>
<dbReference type="AlphaFoldDB" id="A0A7G9Z2I0"/>
<keyword evidence="3" id="KW-0067">ATP-binding</keyword>
<dbReference type="CDD" id="cd02037">
    <property type="entry name" value="Mrp_NBP35"/>
    <property type="match status" value="1"/>
</dbReference>
<evidence type="ECO:0000256" key="5">
    <source>
        <dbReference type="ARBA" id="ARBA00023014"/>
    </source>
</evidence>
<reference evidence="6" key="1">
    <citation type="submission" date="2020-06" db="EMBL/GenBank/DDBJ databases">
        <title>Unique genomic features of the anaerobic methanotrophic archaea.</title>
        <authorList>
            <person name="Chadwick G.L."/>
            <person name="Skennerton C.T."/>
            <person name="Laso-Perez R."/>
            <person name="Leu A.O."/>
            <person name="Speth D.R."/>
            <person name="Yu H."/>
            <person name="Morgan-Lang C."/>
            <person name="Hatzenpichler R."/>
            <person name="Goudeau D."/>
            <person name="Malmstrom R."/>
            <person name="Brazelton W.J."/>
            <person name="Woyke T."/>
            <person name="Hallam S.J."/>
            <person name="Tyson G.W."/>
            <person name="Wegener G."/>
            <person name="Boetius A."/>
            <person name="Orphan V."/>
        </authorList>
    </citation>
    <scope>NUCLEOTIDE SEQUENCE</scope>
</reference>
<dbReference type="Pfam" id="PF10609">
    <property type="entry name" value="ParA"/>
    <property type="match status" value="1"/>
</dbReference>
<dbReference type="GO" id="GO:0051536">
    <property type="term" value="F:iron-sulfur cluster binding"/>
    <property type="evidence" value="ECO:0007669"/>
    <property type="project" value="UniProtKB-KW"/>
</dbReference>
<sequence>MCQKMLNLDNEDPIIKNNKLIPIKFNDNLKVISIAFFFKKTNAIIWRGPIKHNIIKQFLDDVVWGKLDYLVIDFPPGTGDEAISVSQLLNDITGTIIVSTPQEVALLDAIKTINFSKKVNLPVLGLIENMSGEIFGEGSVEETAKKEKIPFLGRLKLKVQIREAGDKGIPFAINGSFNTITDRIQKICNEK</sequence>
<keyword evidence="2" id="KW-0547">Nucleotide-binding</keyword>
<dbReference type="InterPro" id="IPR033756">
    <property type="entry name" value="YlxH/NBP35"/>
</dbReference>
<dbReference type="EMBL" id="MT631580">
    <property type="protein sequence ID" value="QNO54464.1"/>
    <property type="molecule type" value="Genomic_DNA"/>
</dbReference>
<keyword evidence="4" id="KW-0408">Iron</keyword>
<evidence type="ECO:0000256" key="3">
    <source>
        <dbReference type="ARBA" id="ARBA00022840"/>
    </source>
</evidence>
<dbReference type="PROSITE" id="PS01215">
    <property type="entry name" value="MRP"/>
    <property type="match status" value="1"/>
</dbReference>
<dbReference type="GO" id="GO:0016226">
    <property type="term" value="P:iron-sulfur cluster assembly"/>
    <property type="evidence" value="ECO:0007669"/>
    <property type="project" value="InterPro"/>
</dbReference>
<dbReference type="GO" id="GO:0140663">
    <property type="term" value="F:ATP-dependent FeS chaperone activity"/>
    <property type="evidence" value="ECO:0007669"/>
    <property type="project" value="InterPro"/>
</dbReference>
<gene>
    <name evidence="6" type="ORF">NCOPHCNO_00015</name>
</gene>
<dbReference type="InterPro" id="IPR027417">
    <property type="entry name" value="P-loop_NTPase"/>
</dbReference>
<organism evidence="6">
    <name type="scientific">Candidatus Methanophaga sp. ANME-1 ERB7</name>
    <dbReference type="NCBI Taxonomy" id="2759913"/>
    <lineage>
        <taxon>Archaea</taxon>
        <taxon>Methanobacteriati</taxon>
        <taxon>Methanobacteriota</taxon>
        <taxon>Stenosarchaea group</taxon>
        <taxon>Methanomicrobia</taxon>
        <taxon>Candidatus Methanophagales</taxon>
        <taxon>Candidatus Methanophagaceae</taxon>
        <taxon>Candidatus Methanophaga</taxon>
    </lineage>
</organism>
<proteinExistence type="predicted"/>
<dbReference type="GO" id="GO:0005829">
    <property type="term" value="C:cytosol"/>
    <property type="evidence" value="ECO:0007669"/>
    <property type="project" value="TreeGrafter"/>
</dbReference>
<accession>A0A7G9Z2I0</accession>
<dbReference type="GO" id="GO:0046872">
    <property type="term" value="F:metal ion binding"/>
    <property type="evidence" value="ECO:0007669"/>
    <property type="project" value="UniProtKB-KW"/>
</dbReference>
<keyword evidence="1" id="KW-0479">Metal-binding</keyword>
<dbReference type="PANTHER" id="PTHR23264:SF19">
    <property type="entry name" value="CYTOSOLIC FE-S CLUSTER ASSEMBLY FACTOR NUBP2"/>
    <property type="match status" value="1"/>
</dbReference>
<evidence type="ECO:0000256" key="4">
    <source>
        <dbReference type="ARBA" id="ARBA00023004"/>
    </source>
</evidence>
<dbReference type="GO" id="GO:0005524">
    <property type="term" value="F:ATP binding"/>
    <property type="evidence" value="ECO:0007669"/>
    <property type="project" value="UniProtKB-KW"/>
</dbReference>
<dbReference type="PANTHER" id="PTHR23264">
    <property type="entry name" value="NUCLEOTIDE-BINDING PROTEIN NBP35 YEAST -RELATED"/>
    <property type="match status" value="1"/>
</dbReference>
<evidence type="ECO:0000313" key="6">
    <source>
        <dbReference type="EMBL" id="QNO54464.1"/>
    </source>
</evidence>
<protein>
    <submittedName>
        <fullName evidence="6">Iron-sulfur cluster carrier protein</fullName>
    </submittedName>
</protein>
<evidence type="ECO:0000256" key="1">
    <source>
        <dbReference type="ARBA" id="ARBA00022723"/>
    </source>
</evidence>
<dbReference type="InterPro" id="IPR019591">
    <property type="entry name" value="Mrp/NBP35_ATP-bd"/>
</dbReference>
<dbReference type="Gene3D" id="3.40.50.300">
    <property type="entry name" value="P-loop containing nucleotide triphosphate hydrolases"/>
    <property type="match status" value="1"/>
</dbReference>